<proteinExistence type="predicted"/>
<feature type="domain" description="Methyltransferase" evidence="1">
    <location>
        <begin position="107"/>
        <end position="199"/>
    </location>
</feature>
<dbReference type="Gene3D" id="3.40.50.150">
    <property type="entry name" value="Vaccinia Virus protein VP39"/>
    <property type="match status" value="1"/>
</dbReference>
<gene>
    <name evidence="2" type="ORF">C1645_871568</name>
</gene>
<sequence length="337" mass="39419">MGTNNTKEQHSRKISFRNNSDRLLSTEQLREERISTASNDTSSTSSTNKFKYIEGRRFHNWPDTHYDLPNDDIEVDRLHLEHFLIRDVWQSNFSSPIHEKLLSGCNVLDVGCGPGAWCLDMATQYKNSKFTGLDISPIFPTEIKPRNTIFQECQILEGIPYKNQTFDFCHMRFMFPSFDENQWRTYVINEVSRVLKIGGYFEISEYRLCENTGPILQRLFDLRCEMMMNIGRNPNIASLLGEFMRDTNLFEEIIYEEKVIDTGSWAGKIGEAARDDVFTRMHAIKPALMNHIRYSGLGISSEDYDEMLNQCIEEFNEYKTYFVTCRWYGKKIKNNPS</sequence>
<dbReference type="OrthoDB" id="2013972at2759"/>
<comment type="caution">
    <text evidence="2">The sequence shown here is derived from an EMBL/GenBank/DDBJ whole genome shotgun (WGS) entry which is preliminary data.</text>
</comment>
<dbReference type="GO" id="GO:0032259">
    <property type="term" value="P:methylation"/>
    <property type="evidence" value="ECO:0007669"/>
    <property type="project" value="UniProtKB-KW"/>
</dbReference>
<evidence type="ECO:0000259" key="1">
    <source>
        <dbReference type="Pfam" id="PF13649"/>
    </source>
</evidence>
<reference evidence="2 3" key="1">
    <citation type="submission" date="2018-06" db="EMBL/GenBank/DDBJ databases">
        <title>Comparative genomics reveals the genomic features of Rhizophagus irregularis, R. cerebriforme, R. diaphanum and Gigaspora rosea, and their symbiotic lifestyle signature.</title>
        <authorList>
            <person name="Morin E."/>
            <person name="San Clemente H."/>
            <person name="Chen E.C.H."/>
            <person name="De La Providencia I."/>
            <person name="Hainaut M."/>
            <person name="Kuo A."/>
            <person name="Kohler A."/>
            <person name="Murat C."/>
            <person name="Tang N."/>
            <person name="Roy S."/>
            <person name="Loubradou J."/>
            <person name="Henrissat B."/>
            <person name="Grigoriev I.V."/>
            <person name="Corradi N."/>
            <person name="Roux C."/>
            <person name="Martin F.M."/>
        </authorList>
    </citation>
    <scope>NUCLEOTIDE SEQUENCE [LARGE SCALE GENOMIC DNA]</scope>
    <source>
        <strain evidence="2 3">DAOM 227022</strain>
    </source>
</reference>
<dbReference type="STRING" id="658196.A0A397TG09"/>
<dbReference type="SUPFAM" id="SSF53335">
    <property type="entry name" value="S-adenosyl-L-methionine-dependent methyltransferases"/>
    <property type="match status" value="1"/>
</dbReference>
<dbReference type="Pfam" id="PF13649">
    <property type="entry name" value="Methyltransf_25"/>
    <property type="match status" value="1"/>
</dbReference>
<keyword evidence="2" id="KW-0489">Methyltransferase</keyword>
<keyword evidence="3" id="KW-1185">Reference proteome</keyword>
<dbReference type="EMBL" id="QKYT01000033">
    <property type="protein sequence ID" value="RIA97200.1"/>
    <property type="molecule type" value="Genomic_DNA"/>
</dbReference>
<evidence type="ECO:0000313" key="3">
    <source>
        <dbReference type="Proteomes" id="UP000265703"/>
    </source>
</evidence>
<accession>A0A397TG09</accession>
<dbReference type="InterPro" id="IPR041698">
    <property type="entry name" value="Methyltransf_25"/>
</dbReference>
<keyword evidence="2" id="KW-0808">Transferase</keyword>
<dbReference type="PANTHER" id="PTHR43591">
    <property type="entry name" value="METHYLTRANSFERASE"/>
    <property type="match status" value="1"/>
</dbReference>
<dbReference type="InterPro" id="IPR029063">
    <property type="entry name" value="SAM-dependent_MTases_sf"/>
</dbReference>
<organism evidence="2 3">
    <name type="scientific">Glomus cerebriforme</name>
    <dbReference type="NCBI Taxonomy" id="658196"/>
    <lineage>
        <taxon>Eukaryota</taxon>
        <taxon>Fungi</taxon>
        <taxon>Fungi incertae sedis</taxon>
        <taxon>Mucoromycota</taxon>
        <taxon>Glomeromycotina</taxon>
        <taxon>Glomeromycetes</taxon>
        <taxon>Glomerales</taxon>
        <taxon>Glomeraceae</taxon>
        <taxon>Glomus</taxon>
    </lineage>
</organism>
<protein>
    <submittedName>
        <fullName evidence="2">S-adenosyl-L-methionine-dependent methyltransferase</fullName>
    </submittedName>
</protein>
<dbReference type="Proteomes" id="UP000265703">
    <property type="component" value="Unassembled WGS sequence"/>
</dbReference>
<evidence type="ECO:0000313" key="2">
    <source>
        <dbReference type="EMBL" id="RIA97200.1"/>
    </source>
</evidence>
<dbReference type="CDD" id="cd02440">
    <property type="entry name" value="AdoMet_MTases"/>
    <property type="match status" value="1"/>
</dbReference>
<dbReference type="PANTHER" id="PTHR43591:SF24">
    <property type="entry name" value="2-METHOXY-6-POLYPRENYL-1,4-BENZOQUINOL METHYLASE, MITOCHONDRIAL"/>
    <property type="match status" value="1"/>
</dbReference>
<dbReference type="AlphaFoldDB" id="A0A397TG09"/>
<name>A0A397TG09_9GLOM</name>
<dbReference type="GO" id="GO:0008168">
    <property type="term" value="F:methyltransferase activity"/>
    <property type="evidence" value="ECO:0007669"/>
    <property type="project" value="UniProtKB-KW"/>
</dbReference>